<sequence>MPTVLAVEADVIAELTHAAAAGAALVGLAQDEKPDVIVRAIDELAHARLDAGAEADRGDALNLGVLLGEQYVRAFGWGWVQLEYPDGDTSFAVVDPQHTVGNQPMNWVYVALQGLQTVNFMLNFNMVAAGRLPAGTHGDPEMFH</sequence>
<dbReference type="Proteomes" id="UP000248764">
    <property type="component" value="Unassembled WGS sequence"/>
</dbReference>
<comment type="caution">
    <text evidence="1">The sequence shown here is derived from an EMBL/GenBank/DDBJ whole genome shotgun (WGS) entry which is preliminary data.</text>
</comment>
<dbReference type="EMBL" id="POTW01000060">
    <property type="protein sequence ID" value="PZF81333.1"/>
    <property type="molecule type" value="Genomic_DNA"/>
</dbReference>
<keyword evidence="2" id="KW-1185">Reference proteome</keyword>
<proteinExistence type="predicted"/>
<dbReference type="RefSeq" id="WP_111256701.1">
    <property type="nucleotide sequence ID" value="NZ_POTW01000060.1"/>
</dbReference>
<organism evidence="1 2">
    <name type="scientific">Jiangella anatolica</name>
    <dbReference type="NCBI Taxonomy" id="2670374"/>
    <lineage>
        <taxon>Bacteria</taxon>
        <taxon>Bacillati</taxon>
        <taxon>Actinomycetota</taxon>
        <taxon>Actinomycetes</taxon>
        <taxon>Jiangellales</taxon>
        <taxon>Jiangellaceae</taxon>
        <taxon>Jiangella</taxon>
    </lineage>
</organism>
<name>A0A2W2CMA9_9ACTN</name>
<accession>A0A2W2CMA9</accession>
<reference evidence="1 2" key="1">
    <citation type="submission" date="2018-01" db="EMBL/GenBank/DDBJ databases">
        <title>Draft genome sequence of Jiangella sp. GTF31.</title>
        <authorList>
            <person name="Sahin N."/>
            <person name="Ay H."/>
            <person name="Saygin H."/>
        </authorList>
    </citation>
    <scope>NUCLEOTIDE SEQUENCE [LARGE SCALE GENOMIC DNA]</scope>
    <source>
        <strain evidence="1 2">GTF31</strain>
    </source>
</reference>
<protein>
    <submittedName>
        <fullName evidence="1">Uncharacterized protein</fullName>
    </submittedName>
</protein>
<gene>
    <name evidence="1" type="ORF">C1I92_21490</name>
</gene>
<dbReference type="AlphaFoldDB" id="A0A2W2CMA9"/>
<evidence type="ECO:0000313" key="1">
    <source>
        <dbReference type="EMBL" id="PZF81333.1"/>
    </source>
</evidence>
<evidence type="ECO:0000313" key="2">
    <source>
        <dbReference type="Proteomes" id="UP000248764"/>
    </source>
</evidence>